<dbReference type="Gene3D" id="2.130.10.130">
    <property type="entry name" value="Integrin alpha, N-terminal"/>
    <property type="match status" value="1"/>
</dbReference>
<dbReference type="InterPro" id="IPR026341">
    <property type="entry name" value="T9SS_type_B"/>
</dbReference>
<sequence>MKLKKTATLFLFLSVLMLYSQQWKQNFKIVEPIRDFNNSFASSMSAYDGYVAFGSSQQISGFQNAGKVYIAKEDCDGWSIYQELTLLPAQNYCNFGSVIFMEGKTLAILGCDPSNPSKGNAIYMYERNANGFYIFTQKIVKSENVSGDNFGYKIAISNNYMVVGADYNSTDNSLGNYLENAGAAYIYFKDTNGVWSPVQKIVASDRKRRVTFGNSVAIYENTIVVGAVEEGSNLAGAAYVFEKNNLNVWNETKKLVAYDYRSLQDRFGYIVKINENGIFIAASRDDDYDSILSGDGAGPLTSLGSVYIFKKNSVGEWIGHQKLRASDGSANIFGFGDRMEIFKDQIAISGTEYEYDSGGNLSKVFGRVYMFQKEINDIWKEYQIVRPKNVEHSDDYFSNSISLYGKNLFVGAMWDKLDANDQSYISYAGAAYVFNTYEFKPQKPILNILPALTSCADLGNGFSSGFDTSLLENDLVLNSDNFIFSYKDQLGNVLPSPLPANYLNKFPYNEIINVRVENKNNSACYEDVQVELQTISPFALNVVPELKKCDLNGTGYAVFDLSKISNLLVQNPASYTFSYFDRDENDITASVNSTYINSNKNYEEITVRVTDINTACIEKTKIYLSVSDFGQDCNIEKYTIPNFFTPNGDGFNDLWEVTGFGSEDYSVYIYDRSGKLLKTLERDSAWDGNFNGTPLPSSDYWYQIMFENGNQKRGHFSLKR</sequence>
<dbReference type="EMBL" id="MUGW01000042">
    <property type="protein sequence ID" value="OXA86411.1"/>
    <property type="molecule type" value="Genomic_DNA"/>
</dbReference>
<feature type="chain" id="PRO_5013098891" evidence="2">
    <location>
        <begin position="21"/>
        <end position="720"/>
    </location>
</feature>
<protein>
    <submittedName>
        <fullName evidence="3">Uncharacterized protein</fullName>
    </submittedName>
</protein>
<evidence type="ECO:0000256" key="2">
    <source>
        <dbReference type="SAM" id="SignalP"/>
    </source>
</evidence>
<proteinExistence type="predicted"/>
<gene>
    <name evidence="3" type="ORF">B0A66_18215</name>
</gene>
<name>A0A226GYB3_9FLAO</name>
<dbReference type="PANTHER" id="PTHR36220:SF1">
    <property type="entry name" value="GAMMA TUBULIN COMPLEX COMPONENT C-TERMINAL DOMAIN-CONTAINING PROTEIN"/>
    <property type="match status" value="1"/>
</dbReference>
<dbReference type="NCBIfam" id="TIGR04131">
    <property type="entry name" value="Bac_Flav_CTERM"/>
    <property type="match status" value="1"/>
</dbReference>
<dbReference type="Pfam" id="PF13585">
    <property type="entry name" value="CHU_C"/>
    <property type="match status" value="1"/>
</dbReference>
<accession>A0A226GYB3</accession>
<evidence type="ECO:0000313" key="3">
    <source>
        <dbReference type="EMBL" id="OXA86411.1"/>
    </source>
</evidence>
<keyword evidence="1 2" id="KW-0732">Signal</keyword>
<dbReference type="OrthoDB" id="964745at2"/>
<dbReference type="InterPro" id="IPR013517">
    <property type="entry name" value="FG-GAP"/>
</dbReference>
<dbReference type="InterPro" id="IPR028994">
    <property type="entry name" value="Integrin_alpha_N"/>
</dbReference>
<dbReference type="RefSeq" id="WP_089051284.1">
    <property type="nucleotide sequence ID" value="NZ_FXTV01000005.1"/>
</dbReference>
<dbReference type="PANTHER" id="PTHR36220">
    <property type="entry name" value="UNNAMED PRODUCT"/>
    <property type="match status" value="1"/>
</dbReference>
<organism evidence="3 4">
    <name type="scientific">Flavobacterium hercynium</name>
    <dbReference type="NCBI Taxonomy" id="387094"/>
    <lineage>
        <taxon>Bacteria</taxon>
        <taxon>Pseudomonadati</taxon>
        <taxon>Bacteroidota</taxon>
        <taxon>Flavobacteriia</taxon>
        <taxon>Flavobacteriales</taxon>
        <taxon>Flavobacteriaceae</taxon>
        <taxon>Flavobacterium</taxon>
    </lineage>
</organism>
<keyword evidence="4" id="KW-1185">Reference proteome</keyword>
<evidence type="ECO:0000256" key="1">
    <source>
        <dbReference type="ARBA" id="ARBA00022729"/>
    </source>
</evidence>
<comment type="caution">
    <text evidence="3">The sequence shown here is derived from an EMBL/GenBank/DDBJ whole genome shotgun (WGS) entry which is preliminary data.</text>
</comment>
<dbReference type="Pfam" id="PF14312">
    <property type="entry name" value="FG-GAP_2"/>
    <property type="match status" value="3"/>
</dbReference>
<reference evidence="3 4" key="1">
    <citation type="submission" date="2016-11" db="EMBL/GenBank/DDBJ databases">
        <title>Whole genomes of Flavobacteriaceae.</title>
        <authorList>
            <person name="Stine C."/>
            <person name="Li C."/>
            <person name="Tadesse D."/>
        </authorList>
    </citation>
    <scope>NUCLEOTIDE SEQUENCE [LARGE SCALE GENOMIC DNA]</scope>
    <source>
        <strain evidence="3 4">DSM 18292</strain>
    </source>
</reference>
<feature type="signal peptide" evidence="2">
    <location>
        <begin position="1"/>
        <end position="20"/>
    </location>
</feature>
<dbReference type="AlphaFoldDB" id="A0A226GYB3"/>
<dbReference type="Proteomes" id="UP000198345">
    <property type="component" value="Unassembled WGS sequence"/>
</dbReference>
<evidence type="ECO:0000313" key="4">
    <source>
        <dbReference type="Proteomes" id="UP000198345"/>
    </source>
</evidence>